<dbReference type="InterPro" id="IPR042523">
    <property type="entry name" value="Atg7_N_2"/>
</dbReference>
<dbReference type="Gene3D" id="3.40.140.70">
    <property type="entry name" value="Ubiquitin-like modifier-activating enzyme ATG7 N-terminal domain"/>
    <property type="match status" value="1"/>
</dbReference>
<name>A0ABQ6N9H0_9STRA</name>
<keyword evidence="4" id="KW-1185">Reference proteome</keyword>
<evidence type="ECO:0000256" key="1">
    <source>
        <dbReference type="SAM" id="MobiDB-lite"/>
    </source>
</evidence>
<organism evidence="3 4">
    <name type="scientific">Tetraparma gracilis</name>
    <dbReference type="NCBI Taxonomy" id="2962635"/>
    <lineage>
        <taxon>Eukaryota</taxon>
        <taxon>Sar</taxon>
        <taxon>Stramenopiles</taxon>
        <taxon>Ochrophyta</taxon>
        <taxon>Bolidophyceae</taxon>
        <taxon>Parmales</taxon>
        <taxon>Triparmaceae</taxon>
        <taxon>Tetraparma</taxon>
    </lineage>
</organism>
<dbReference type="EMBL" id="BRYB01001127">
    <property type="protein sequence ID" value="GMI43478.1"/>
    <property type="molecule type" value="Genomic_DNA"/>
</dbReference>
<dbReference type="InterPro" id="IPR042522">
    <property type="entry name" value="Atg7_N_1"/>
</dbReference>
<feature type="region of interest" description="Disordered" evidence="1">
    <location>
        <begin position="59"/>
        <end position="78"/>
    </location>
</feature>
<feature type="compositionally biased region" description="Pro residues" evidence="1">
    <location>
        <begin position="59"/>
        <end position="76"/>
    </location>
</feature>
<protein>
    <recommendedName>
        <fullName evidence="2">Ubiquitin-like modifier-activating enzyme Atg7 N-terminal domain-containing protein</fullName>
    </recommendedName>
</protein>
<dbReference type="InterPro" id="IPR032197">
    <property type="entry name" value="Atg7_N"/>
</dbReference>
<dbReference type="Gene3D" id="3.40.50.720">
    <property type="entry name" value="NAD(P)-binding Rossmann-like Domain"/>
    <property type="match status" value="1"/>
</dbReference>
<dbReference type="Proteomes" id="UP001165060">
    <property type="component" value="Unassembled WGS sequence"/>
</dbReference>
<reference evidence="3 4" key="1">
    <citation type="journal article" date="2023" name="Commun. Biol.">
        <title>Genome analysis of Parmales, the sister group of diatoms, reveals the evolutionary specialization of diatoms from phago-mixotrophs to photoautotrophs.</title>
        <authorList>
            <person name="Ban H."/>
            <person name="Sato S."/>
            <person name="Yoshikawa S."/>
            <person name="Yamada K."/>
            <person name="Nakamura Y."/>
            <person name="Ichinomiya M."/>
            <person name="Sato N."/>
            <person name="Blanc-Mathieu R."/>
            <person name="Endo H."/>
            <person name="Kuwata A."/>
            <person name="Ogata H."/>
        </authorList>
    </citation>
    <scope>NUCLEOTIDE SEQUENCE [LARGE SCALE GENOMIC DNA]</scope>
</reference>
<accession>A0ABQ6N9H0</accession>
<proteinExistence type="predicted"/>
<dbReference type="Pfam" id="PF16420">
    <property type="entry name" value="ATG7_N"/>
    <property type="match status" value="1"/>
</dbReference>
<sequence>MSQPLLFSPFQSRPSSSFWLELQHQKLHTLRLSEEPIRIEATFVPGSSLVELLDKSILPPAPSPSSTPTPPPPPAAPLENERVLLSGSLTLLNTSAAFKKLDKNEFLSSSPSSDLLSVLCFADLKKHTVVYWAAFPAVPGVTDSSSNAVLPYALAEAPSPLPAPELSSLDDLYLSLRLSLAAHAPMFFVLPSGSLSLTSLASASAPAPLLTLDDWMSSSPASPDISAPLFGYVGGAEPPAGRSWVLRSLLSRLHKFYGERGCSGAVLNVVSYQPKLRRLGVGAGGALEVGAGGGVGEGGAAALLKVDVSAWAGNPSADGGPVVGWELNAQGRPGPRIVDVNGVVLSIPMPGHPIASEQEEADTKKLAGLIKSHTVTYLLTDTRESRWLPTVIASSENKPLINVALGLGSWVVVRHGRGIDPPTEIPLAEADESAEQTYERANNLDKERLGCYFCSDVVAPANSMTGRTLDQQCTVTRPGLAPIAASMGVELMVGMAHRTADGDKGALGDVPGVIRGELAEWKMMNSNTPSFSCCTACSPAAVEAWREEGFGFVRKVAADDGSWLEKLCGLQKLKESAMDVDWDEDGDSDEDF</sequence>
<gene>
    <name evidence="3" type="ORF">TeGR_g6162</name>
</gene>
<comment type="caution">
    <text evidence="3">The sequence shown here is derived from an EMBL/GenBank/DDBJ whole genome shotgun (WGS) entry which is preliminary data.</text>
</comment>
<dbReference type="Gene3D" id="3.40.140.100">
    <property type="entry name" value="Ubiquitin-like modifier-activating enzyme ATG7 C-terminal domain"/>
    <property type="match status" value="1"/>
</dbReference>
<evidence type="ECO:0000313" key="3">
    <source>
        <dbReference type="EMBL" id="GMI43478.1"/>
    </source>
</evidence>
<evidence type="ECO:0000259" key="2">
    <source>
        <dbReference type="Pfam" id="PF16420"/>
    </source>
</evidence>
<feature type="domain" description="Ubiquitin-like modifier-activating enzyme Atg7 N-terminal" evidence="2">
    <location>
        <begin position="6"/>
        <end position="341"/>
    </location>
</feature>
<evidence type="ECO:0000313" key="4">
    <source>
        <dbReference type="Proteomes" id="UP001165060"/>
    </source>
</evidence>